<evidence type="ECO:0000259" key="1">
    <source>
        <dbReference type="Pfam" id="PF13592"/>
    </source>
</evidence>
<dbReference type="Pfam" id="PF13592">
    <property type="entry name" value="HTH_33"/>
    <property type="match status" value="1"/>
</dbReference>
<organism evidence="2">
    <name type="scientific">Blastochloris viridis</name>
    <name type="common">Rhodopseudomonas viridis</name>
    <dbReference type="NCBI Taxonomy" id="1079"/>
    <lineage>
        <taxon>Bacteria</taxon>
        <taxon>Pseudomonadati</taxon>
        <taxon>Pseudomonadota</taxon>
        <taxon>Alphaproteobacteria</taxon>
        <taxon>Hyphomicrobiales</taxon>
        <taxon>Blastochloridaceae</taxon>
        <taxon>Blastochloris</taxon>
    </lineage>
</organism>
<dbReference type="SUPFAM" id="SSF46689">
    <property type="entry name" value="Homeodomain-like"/>
    <property type="match status" value="1"/>
</dbReference>
<reference evidence="2" key="1">
    <citation type="journal article" date="2015" name="Genome Announc.">
        <title>Complete Genome Sequence of the Bacteriochlorophyll b-Producing Photosynthetic Bacterium Blastochloris viridis.</title>
        <authorList>
            <person name="Tsukatani Y."/>
            <person name="Hirose Y."/>
            <person name="Harada J."/>
            <person name="Misawa N."/>
            <person name="Mori K."/>
            <person name="Inoue K."/>
            <person name="Tamiaki H."/>
        </authorList>
    </citation>
    <scope>NUCLEOTIDE SEQUENCE [LARGE SCALE GENOMIC DNA]</scope>
    <source>
        <strain evidence="2">DSM 133</strain>
    </source>
</reference>
<sequence>MAGLVLTAEDRSYFLKLMRRQINSAVHRRVNVLLLLDDGWTPAQIAAALYLNESTVLEHRALYAERGRAGVEALAYVGRCSPLDAAQQAKLSAWIADEVPQTAKEACAFVRTSFAVDYTPHAMAKLLLRLGFVYKKPKCVPAKADALVQQAFLDATLKPLMDAAGPEAPLYFVDAEPPRVCRRLQLLRRWSHEQADEQQVFS</sequence>
<dbReference type="EMBL" id="AP014854">
    <property type="protein sequence ID" value="BAR99423.1"/>
    <property type="molecule type" value="Genomic_DNA"/>
</dbReference>
<evidence type="ECO:0000313" key="2">
    <source>
        <dbReference type="EMBL" id="BAR99423.1"/>
    </source>
</evidence>
<dbReference type="RefSeq" id="WP_055038193.1">
    <property type="nucleotide sequence ID" value="NZ_AP014854.2"/>
</dbReference>
<dbReference type="InterPro" id="IPR009057">
    <property type="entry name" value="Homeodomain-like_sf"/>
</dbReference>
<proteinExistence type="predicted"/>
<dbReference type="InterPro" id="IPR025959">
    <property type="entry name" value="Winged_HTH_dom"/>
</dbReference>
<dbReference type="Pfam" id="PF13384">
    <property type="entry name" value="HTH_23"/>
    <property type="match status" value="1"/>
</dbReference>
<dbReference type="AlphaFoldDB" id="A0A182D2L2"/>
<feature type="domain" description="Winged helix-turn helix" evidence="1">
    <location>
        <begin position="102"/>
        <end position="155"/>
    </location>
</feature>
<gene>
    <name evidence="2" type="ORF">BV133_1830</name>
</gene>
<accession>A0A182D2L2</accession>
<name>A0A182D2L2_BLAVI</name>
<protein>
    <submittedName>
        <fullName evidence="2">Transposase</fullName>
    </submittedName>
</protein>
<dbReference type="OrthoDB" id="2375382at2"/>